<gene>
    <name evidence="2" type="ORF">SG34_026325</name>
</gene>
<feature type="compositionally biased region" description="Pro residues" evidence="1">
    <location>
        <begin position="23"/>
        <end position="33"/>
    </location>
</feature>
<dbReference type="AlphaFoldDB" id="A0AAE9Z1E0"/>
<name>A0AAE9Z1E0_9GAMM</name>
<feature type="compositionally biased region" description="Polar residues" evidence="1">
    <location>
        <begin position="42"/>
        <end position="55"/>
    </location>
</feature>
<reference evidence="2 3" key="2">
    <citation type="journal article" date="2022" name="Mar. Drugs">
        <title>Bioassay-Guided Fractionation Leads to the Detection of Cholic Acid Generated by the Rare Thalassomonas sp.</title>
        <authorList>
            <person name="Pheiffer F."/>
            <person name="Schneider Y.K."/>
            <person name="Hansen E.H."/>
            <person name="Andersen J.H."/>
            <person name="Isaksson J."/>
            <person name="Busche T."/>
            <person name="R C."/>
            <person name="Kalinowski J."/>
            <person name="Zyl L.V."/>
            <person name="Trindade M."/>
        </authorList>
    </citation>
    <scope>NUCLEOTIDE SEQUENCE [LARGE SCALE GENOMIC DNA]</scope>
    <source>
        <strain evidence="2 3">XOM25</strain>
    </source>
</reference>
<protein>
    <submittedName>
        <fullName evidence="2">Uncharacterized protein</fullName>
    </submittedName>
</protein>
<evidence type="ECO:0000256" key="1">
    <source>
        <dbReference type="SAM" id="MobiDB-lite"/>
    </source>
</evidence>
<dbReference type="KEGG" id="tvd:SG34_026325"/>
<dbReference type="EMBL" id="CP059733">
    <property type="protein sequence ID" value="WDE04788.1"/>
    <property type="molecule type" value="Genomic_DNA"/>
</dbReference>
<reference evidence="2 3" key="1">
    <citation type="journal article" date="2015" name="Genome Announc.">
        <title>Draft Genome Sequences of Marine Isolates of Thalassomonas viridans and Thalassomonas actiniarum.</title>
        <authorList>
            <person name="Olonade I."/>
            <person name="van Zyl L.J."/>
            <person name="Trindade M."/>
        </authorList>
    </citation>
    <scope>NUCLEOTIDE SEQUENCE [LARGE SCALE GENOMIC DNA]</scope>
    <source>
        <strain evidence="2 3">XOM25</strain>
    </source>
</reference>
<evidence type="ECO:0000313" key="2">
    <source>
        <dbReference type="EMBL" id="WDE04788.1"/>
    </source>
</evidence>
<keyword evidence="3" id="KW-1185">Reference proteome</keyword>
<feature type="region of interest" description="Disordered" evidence="1">
    <location>
        <begin position="18"/>
        <end position="62"/>
    </location>
</feature>
<proteinExistence type="predicted"/>
<accession>A0AAE9Z1E0</accession>
<evidence type="ECO:0000313" key="3">
    <source>
        <dbReference type="Proteomes" id="UP000032352"/>
    </source>
</evidence>
<organism evidence="2 3">
    <name type="scientific">Thalassomonas viridans</name>
    <dbReference type="NCBI Taxonomy" id="137584"/>
    <lineage>
        <taxon>Bacteria</taxon>
        <taxon>Pseudomonadati</taxon>
        <taxon>Pseudomonadota</taxon>
        <taxon>Gammaproteobacteria</taxon>
        <taxon>Alteromonadales</taxon>
        <taxon>Colwelliaceae</taxon>
        <taxon>Thalassomonas</taxon>
    </lineage>
</organism>
<sequence>MANINDMPELHSVKVYLTDSIPTRPPSRPPSPPTSESIPRTNKSTLPASHRQANVNGGYHHV</sequence>
<dbReference type="RefSeq" id="WP_152647280.1">
    <property type="nucleotide sequence ID" value="NZ_CP059733.1"/>
</dbReference>
<dbReference type="Proteomes" id="UP000032352">
    <property type="component" value="Chromosome"/>
</dbReference>